<sequence length="54" mass="5918">MIVLAGFGIGVLWGGLLARRRKGNRFDIAQYALSFGIAFALLALFVSIFIDRMA</sequence>
<evidence type="ECO:0000256" key="1">
    <source>
        <dbReference type="SAM" id="Phobius"/>
    </source>
</evidence>
<proteinExistence type="predicted"/>
<keyword evidence="1" id="KW-0472">Membrane</keyword>
<keyword evidence="1" id="KW-0812">Transmembrane</keyword>
<accession>A0A161GLY7</accession>
<evidence type="ECO:0008006" key="4">
    <source>
        <dbReference type="Google" id="ProtNLM"/>
    </source>
</evidence>
<dbReference type="Proteomes" id="UP000076128">
    <property type="component" value="Chromosome"/>
</dbReference>
<evidence type="ECO:0000313" key="2">
    <source>
        <dbReference type="EMBL" id="AMY68973.1"/>
    </source>
</evidence>
<reference evidence="2 3" key="1">
    <citation type="submission" date="2015-09" db="EMBL/GenBank/DDBJ databases">
        <title>Complete genome sequence of Defluviimonas alba cai42t isolated from an oilfield in Xinjiang.</title>
        <authorList>
            <person name="Geng S."/>
            <person name="Pan X."/>
            <person name="Wu X."/>
        </authorList>
    </citation>
    <scope>NUCLEOTIDE SEQUENCE [LARGE SCALE GENOMIC DNA]</scope>
    <source>
        <strain evidence="3">cai42</strain>
    </source>
</reference>
<feature type="transmembrane region" description="Helical" evidence="1">
    <location>
        <begin position="28"/>
        <end position="50"/>
    </location>
</feature>
<organism evidence="2 3">
    <name type="scientific">Frigidibacter mobilis</name>
    <dbReference type="NCBI Taxonomy" id="1335048"/>
    <lineage>
        <taxon>Bacteria</taxon>
        <taxon>Pseudomonadati</taxon>
        <taxon>Pseudomonadota</taxon>
        <taxon>Alphaproteobacteria</taxon>
        <taxon>Rhodobacterales</taxon>
        <taxon>Paracoccaceae</taxon>
        <taxon>Frigidibacter</taxon>
    </lineage>
</organism>
<name>A0A161GLY7_9RHOB</name>
<dbReference type="EMBL" id="CP012661">
    <property type="protein sequence ID" value="AMY68973.1"/>
    <property type="molecule type" value="Genomic_DNA"/>
</dbReference>
<dbReference type="AlphaFoldDB" id="A0A161GLY7"/>
<keyword evidence="1" id="KW-1133">Transmembrane helix</keyword>
<keyword evidence="3" id="KW-1185">Reference proteome</keyword>
<gene>
    <name evidence="2" type="ORF">AKL17_1721</name>
</gene>
<dbReference type="STRING" id="1335048.AKL17_1721"/>
<dbReference type="RefSeq" id="WP_166507065.1">
    <property type="nucleotide sequence ID" value="NZ_CP012661.1"/>
</dbReference>
<dbReference type="KEGG" id="daa:AKL17_1721"/>
<protein>
    <recommendedName>
        <fullName evidence="4">PEP-CTERM protein-sorting domain-containing protein</fullName>
    </recommendedName>
</protein>
<evidence type="ECO:0000313" key="3">
    <source>
        <dbReference type="Proteomes" id="UP000076128"/>
    </source>
</evidence>